<evidence type="ECO:0000313" key="2">
    <source>
        <dbReference type="Proteomes" id="UP001139648"/>
    </source>
</evidence>
<keyword evidence="2" id="KW-1185">Reference proteome</keyword>
<dbReference type="RefSeq" id="WP_253739612.1">
    <property type="nucleotide sequence ID" value="NZ_BAABKA010000086.1"/>
</dbReference>
<gene>
    <name evidence="1" type="ORF">HD597_000194</name>
</gene>
<dbReference type="AlphaFoldDB" id="A0A9X2G5X6"/>
<evidence type="ECO:0000313" key="1">
    <source>
        <dbReference type="EMBL" id="MCP2353174.1"/>
    </source>
</evidence>
<organism evidence="1 2">
    <name type="scientific">Nonomuraea thailandensis</name>
    <dbReference type="NCBI Taxonomy" id="1188745"/>
    <lineage>
        <taxon>Bacteria</taxon>
        <taxon>Bacillati</taxon>
        <taxon>Actinomycetota</taxon>
        <taxon>Actinomycetes</taxon>
        <taxon>Streptosporangiales</taxon>
        <taxon>Streptosporangiaceae</taxon>
        <taxon>Nonomuraea</taxon>
    </lineage>
</organism>
<proteinExistence type="predicted"/>
<dbReference type="EMBL" id="JAMZEB010000001">
    <property type="protein sequence ID" value="MCP2353174.1"/>
    <property type="molecule type" value="Genomic_DNA"/>
</dbReference>
<sequence>MNPARPDLNALLDAGCTITLYKNRHVTEIADPLMCADALDPQDNAVASGYGDTWAEALLSLANNWELRQIPRPPYTPDDRSPF</sequence>
<comment type="caution">
    <text evidence="1">The sequence shown here is derived from an EMBL/GenBank/DDBJ whole genome shotgun (WGS) entry which is preliminary data.</text>
</comment>
<name>A0A9X2G5X6_9ACTN</name>
<dbReference type="Proteomes" id="UP001139648">
    <property type="component" value="Unassembled WGS sequence"/>
</dbReference>
<protein>
    <submittedName>
        <fullName evidence="1">Uncharacterized protein</fullName>
    </submittedName>
</protein>
<reference evidence="1" key="1">
    <citation type="submission" date="2022-06" db="EMBL/GenBank/DDBJ databases">
        <title>Sequencing the genomes of 1000 actinobacteria strains.</title>
        <authorList>
            <person name="Klenk H.-P."/>
        </authorList>
    </citation>
    <scope>NUCLEOTIDE SEQUENCE</scope>
    <source>
        <strain evidence="1">DSM 46694</strain>
    </source>
</reference>
<accession>A0A9X2G5X6</accession>